<organism evidence="1 2">
    <name type="scientific">Candidatus Doudnabacteria bacterium RIFCSPHIGHO2_01_FULL_41_86</name>
    <dbReference type="NCBI Taxonomy" id="1817821"/>
    <lineage>
        <taxon>Bacteria</taxon>
        <taxon>Candidatus Doudnaibacteriota</taxon>
    </lineage>
</organism>
<dbReference type="STRING" id="1817821.A2717_02200"/>
<dbReference type="SUPFAM" id="SSF53067">
    <property type="entry name" value="Actin-like ATPase domain"/>
    <property type="match status" value="2"/>
</dbReference>
<sequence>MSLFGNKKIKAFGLDISDSSIKVAELSLHKNHLTSAVFADVPLLDKTITNHMIVSEQRLAGNIMKALTTAKNIKSKFVVCSIPEAKSFVRVIHLPKIPLAEIEAAIPYELEQDIPIPIDQVYMDWFILRELPEKIELLVTASSKDYIDSLIATLKSIKLRPVALEIGSQATARALIGPEEATKSVLIVDIGAQQTSFIIVDKGLPLYTSSIPIAGNSFTESIARNMGIPKGEAEKLKSSHGLTSQTEGEELVRSAVLPILDNIIDEIKNVIRFFEDHSETKNVIDTIICCGGSAQVPGLIDYISTRINLGSGKTNLRVGQGNPWSKMISAQNHHLPLAPEKALGYTTVIGLALRGNDYETE</sequence>
<protein>
    <recommendedName>
        <fullName evidence="3">SHS2 domain-containing protein</fullName>
    </recommendedName>
</protein>
<dbReference type="InterPro" id="IPR043129">
    <property type="entry name" value="ATPase_NBD"/>
</dbReference>
<evidence type="ECO:0008006" key="3">
    <source>
        <dbReference type="Google" id="ProtNLM"/>
    </source>
</evidence>
<dbReference type="NCBIfam" id="TIGR01175">
    <property type="entry name" value="pilM"/>
    <property type="match status" value="1"/>
</dbReference>
<dbReference type="InterPro" id="IPR050696">
    <property type="entry name" value="FtsA/MreB"/>
</dbReference>
<dbReference type="AlphaFoldDB" id="A0A1F5NA54"/>
<accession>A0A1F5NA54</accession>
<dbReference type="InterPro" id="IPR005883">
    <property type="entry name" value="PilM"/>
</dbReference>
<reference evidence="1 2" key="1">
    <citation type="journal article" date="2016" name="Nat. Commun.">
        <title>Thousands of microbial genomes shed light on interconnected biogeochemical processes in an aquifer system.</title>
        <authorList>
            <person name="Anantharaman K."/>
            <person name="Brown C.T."/>
            <person name="Hug L.A."/>
            <person name="Sharon I."/>
            <person name="Castelle C.J."/>
            <person name="Probst A.J."/>
            <person name="Thomas B.C."/>
            <person name="Singh A."/>
            <person name="Wilkins M.J."/>
            <person name="Karaoz U."/>
            <person name="Brodie E.L."/>
            <person name="Williams K.H."/>
            <person name="Hubbard S.S."/>
            <person name="Banfield J.F."/>
        </authorList>
    </citation>
    <scope>NUCLEOTIDE SEQUENCE [LARGE SCALE GENOMIC DNA]</scope>
</reference>
<dbReference type="EMBL" id="MFEH01000001">
    <property type="protein sequence ID" value="OGE74330.1"/>
    <property type="molecule type" value="Genomic_DNA"/>
</dbReference>
<dbReference type="Gene3D" id="3.30.1490.300">
    <property type="match status" value="1"/>
</dbReference>
<comment type="caution">
    <text evidence="1">The sequence shown here is derived from an EMBL/GenBank/DDBJ whole genome shotgun (WGS) entry which is preliminary data.</text>
</comment>
<dbReference type="CDD" id="cd24049">
    <property type="entry name" value="ASKHA_NBD_PilM"/>
    <property type="match status" value="1"/>
</dbReference>
<dbReference type="Gene3D" id="3.30.420.40">
    <property type="match status" value="2"/>
</dbReference>
<dbReference type="Pfam" id="PF11104">
    <property type="entry name" value="PilM_2"/>
    <property type="match status" value="1"/>
</dbReference>
<dbReference type="Proteomes" id="UP000177610">
    <property type="component" value="Unassembled WGS sequence"/>
</dbReference>
<dbReference type="PANTHER" id="PTHR32432:SF3">
    <property type="entry name" value="ETHANOLAMINE UTILIZATION PROTEIN EUTJ"/>
    <property type="match status" value="1"/>
</dbReference>
<name>A0A1F5NA54_9BACT</name>
<gene>
    <name evidence="1" type="ORF">A2717_02200</name>
</gene>
<proteinExistence type="predicted"/>
<evidence type="ECO:0000313" key="2">
    <source>
        <dbReference type="Proteomes" id="UP000177610"/>
    </source>
</evidence>
<dbReference type="PANTHER" id="PTHR32432">
    <property type="entry name" value="CELL DIVISION PROTEIN FTSA-RELATED"/>
    <property type="match status" value="1"/>
</dbReference>
<dbReference type="PIRSF" id="PIRSF019169">
    <property type="entry name" value="PilM"/>
    <property type="match status" value="1"/>
</dbReference>
<evidence type="ECO:0000313" key="1">
    <source>
        <dbReference type="EMBL" id="OGE74330.1"/>
    </source>
</evidence>